<dbReference type="GO" id="GO:0004930">
    <property type="term" value="F:G protein-coupled receptor activity"/>
    <property type="evidence" value="ECO:0007669"/>
    <property type="project" value="UniProtKB-KW"/>
</dbReference>
<keyword evidence="7" id="KW-0675">Receptor</keyword>
<keyword evidence="12" id="KW-1185">Reference proteome</keyword>
<dbReference type="AlphaFoldDB" id="A0A8J9VYM9"/>
<comment type="subcellular location">
    <subcellularLocation>
        <location evidence="1">Cell membrane</location>
        <topology evidence="1">Multi-pass membrane protein</topology>
    </subcellularLocation>
</comment>
<dbReference type="Gene3D" id="1.20.1070.10">
    <property type="entry name" value="Rhodopsin 7-helix transmembrane proteins"/>
    <property type="match status" value="1"/>
</dbReference>
<keyword evidence="5" id="KW-0297">G-protein coupled receptor</keyword>
<evidence type="ECO:0000256" key="1">
    <source>
        <dbReference type="ARBA" id="ARBA00004651"/>
    </source>
</evidence>
<reference evidence="11" key="1">
    <citation type="submission" date="2022-01" db="EMBL/GenBank/DDBJ databases">
        <authorList>
            <person name="Braso-Vives M."/>
        </authorList>
    </citation>
    <scope>NUCLEOTIDE SEQUENCE</scope>
</reference>
<dbReference type="GO" id="GO:0005886">
    <property type="term" value="C:plasma membrane"/>
    <property type="evidence" value="ECO:0007669"/>
    <property type="project" value="UniProtKB-SubCell"/>
</dbReference>
<feature type="domain" description="G-protein coupled receptors family 1 profile" evidence="10">
    <location>
        <begin position="118"/>
        <end position="199"/>
    </location>
</feature>
<dbReference type="CDD" id="cd00637">
    <property type="entry name" value="7tm_classA_rhodopsin-like"/>
    <property type="match status" value="1"/>
</dbReference>
<feature type="transmembrane region" description="Helical" evidence="9">
    <location>
        <begin position="177"/>
        <end position="197"/>
    </location>
</feature>
<dbReference type="PANTHER" id="PTHR22752:SF14">
    <property type="entry name" value="G-PROTEIN COUPLED RECEPTORS FAMILY 1 PROFILE DOMAIN-CONTAINING PROTEIN"/>
    <property type="match status" value="1"/>
</dbReference>
<evidence type="ECO:0000256" key="9">
    <source>
        <dbReference type="SAM" id="Phobius"/>
    </source>
</evidence>
<evidence type="ECO:0000256" key="7">
    <source>
        <dbReference type="ARBA" id="ARBA00023170"/>
    </source>
</evidence>
<dbReference type="Proteomes" id="UP000838412">
    <property type="component" value="Chromosome 1"/>
</dbReference>
<protein>
    <submittedName>
        <fullName evidence="11">NPFFR2 protein</fullName>
    </submittedName>
</protein>
<evidence type="ECO:0000259" key="10">
    <source>
        <dbReference type="PROSITE" id="PS50262"/>
    </source>
</evidence>
<evidence type="ECO:0000256" key="5">
    <source>
        <dbReference type="ARBA" id="ARBA00023040"/>
    </source>
</evidence>
<organism evidence="11 12">
    <name type="scientific">Branchiostoma lanceolatum</name>
    <name type="common">Common lancelet</name>
    <name type="synonym">Amphioxus lanceolatum</name>
    <dbReference type="NCBI Taxonomy" id="7740"/>
    <lineage>
        <taxon>Eukaryota</taxon>
        <taxon>Metazoa</taxon>
        <taxon>Chordata</taxon>
        <taxon>Cephalochordata</taxon>
        <taxon>Leptocardii</taxon>
        <taxon>Amphioxiformes</taxon>
        <taxon>Branchiostomatidae</taxon>
        <taxon>Branchiostoma</taxon>
    </lineage>
</organism>
<sequence>MPGPCAKAYRSARLYPSAEGEACPALIVGTLPMANLATPLRVFYCNVLSPFVPSVPSGLASSMQLGAFDMDLLANESANQSAHENVSASIADFPGASKVEIVTEVLVLLLIFALTLVGNVALWIVVLRNRDLRKVSNYFILCLSGADILVIALNLPFTVTAVLQAGWLLGDTFCQVLGFVNMVTFVTSTTSLAAISVNR</sequence>
<dbReference type="PRINTS" id="PR00237">
    <property type="entry name" value="GPCRRHODOPSN"/>
</dbReference>
<keyword evidence="2" id="KW-1003">Cell membrane</keyword>
<dbReference type="Pfam" id="PF00001">
    <property type="entry name" value="7tm_1"/>
    <property type="match status" value="1"/>
</dbReference>
<accession>A0A8J9VYM9</accession>
<evidence type="ECO:0000313" key="11">
    <source>
        <dbReference type="EMBL" id="CAH1230549.1"/>
    </source>
</evidence>
<dbReference type="PANTHER" id="PTHR22752">
    <property type="entry name" value="G PROTEIN-COUPLED RECEPTOR"/>
    <property type="match status" value="1"/>
</dbReference>
<name>A0A8J9VYM9_BRALA</name>
<evidence type="ECO:0000313" key="12">
    <source>
        <dbReference type="Proteomes" id="UP000838412"/>
    </source>
</evidence>
<dbReference type="SUPFAM" id="SSF81321">
    <property type="entry name" value="Family A G protein-coupled receptor-like"/>
    <property type="match status" value="1"/>
</dbReference>
<feature type="transmembrane region" description="Helical" evidence="9">
    <location>
        <begin position="105"/>
        <end position="126"/>
    </location>
</feature>
<dbReference type="InterPro" id="IPR000276">
    <property type="entry name" value="GPCR_Rhodpsn"/>
</dbReference>
<evidence type="ECO:0000256" key="4">
    <source>
        <dbReference type="ARBA" id="ARBA00022989"/>
    </source>
</evidence>
<gene>
    <name evidence="11" type="primary">NPFFR2</name>
    <name evidence="11" type="ORF">BLAG_LOCUS1084</name>
</gene>
<dbReference type="InterPro" id="IPR017452">
    <property type="entry name" value="GPCR_Rhodpsn_7TM"/>
</dbReference>
<evidence type="ECO:0000256" key="3">
    <source>
        <dbReference type="ARBA" id="ARBA00022692"/>
    </source>
</evidence>
<keyword evidence="8" id="KW-0807">Transducer</keyword>
<feature type="transmembrane region" description="Helical" evidence="9">
    <location>
        <begin position="138"/>
        <end position="157"/>
    </location>
</feature>
<dbReference type="PROSITE" id="PS50262">
    <property type="entry name" value="G_PROTEIN_RECEP_F1_2"/>
    <property type="match status" value="1"/>
</dbReference>
<dbReference type="EMBL" id="OV696686">
    <property type="protein sequence ID" value="CAH1230549.1"/>
    <property type="molecule type" value="Genomic_DNA"/>
</dbReference>
<keyword evidence="4 9" id="KW-1133">Transmembrane helix</keyword>
<evidence type="ECO:0000256" key="6">
    <source>
        <dbReference type="ARBA" id="ARBA00023136"/>
    </source>
</evidence>
<proteinExistence type="predicted"/>
<evidence type="ECO:0000256" key="8">
    <source>
        <dbReference type="ARBA" id="ARBA00023224"/>
    </source>
</evidence>
<evidence type="ECO:0000256" key="2">
    <source>
        <dbReference type="ARBA" id="ARBA00022475"/>
    </source>
</evidence>
<keyword evidence="6 9" id="KW-0472">Membrane</keyword>
<keyword evidence="3 9" id="KW-0812">Transmembrane</keyword>
<dbReference type="OrthoDB" id="6376512at2759"/>